<dbReference type="InterPro" id="IPR003340">
    <property type="entry name" value="B3_DNA-bd"/>
</dbReference>
<dbReference type="PANTHER" id="PTHR31920">
    <property type="entry name" value="B3 DOMAIN-CONTAINING"/>
    <property type="match status" value="1"/>
</dbReference>
<evidence type="ECO:0000256" key="3">
    <source>
        <dbReference type="ARBA" id="ARBA00023125"/>
    </source>
</evidence>
<evidence type="ECO:0000256" key="6">
    <source>
        <dbReference type="SAM" id="Coils"/>
    </source>
</evidence>
<dbReference type="CDD" id="cd10017">
    <property type="entry name" value="B3_DNA"/>
    <property type="match status" value="2"/>
</dbReference>
<evidence type="ECO:0000259" key="7">
    <source>
        <dbReference type="PROSITE" id="PS50863"/>
    </source>
</evidence>
<keyword evidence="5" id="KW-0539">Nucleus</keyword>
<dbReference type="GO" id="GO:0003677">
    <property type="term" value="F:DNA binding"/>
    <property type="evidence" value="ECO:0007669"/>
    <property type="project" value="UniProtKB-KW"/>
</dbReference>
<comment type="subcellular location">
    <subcellularLocation>
        <location evidence="1">Nucleus</location>
    </subcellularLocation>
</comment>
<feature type="coiled-coil region" evidence="6">
    <location>
        <begin position="145"/>
        <end position="172"/>
    </location>
</feature>
<dbReference type="InterPro" id="IPR050655">
    <property type="entry name" value="Plant_B3_domain"/>
</dbReference>
<organism evidence="8 9">
    <name type="scientific">Rubus argutus</name>
    <name type="common">Southern blackberry</name>
    <dbReference type="NCBI Taxonomy" id="59490"/>
    <lineage>
        <taxon>Eukaryota</taxon>
        <taxon>Viridiplantae</taxon>
        <taxon>Streptophyta</taxon>
        <taxon>Embryophyta</taxon>
        <taxon>Tracheophyta</taxon>
        <taxon>Spermatophyta</taxon>
        <taxon>Magnoliopsida</taxon>
        <taxon>eudicotyledons</taxon>
        <taxon>Gunneridae</taxon>
        <taxon>Pentapetalae</taxon>
        <taxon>rosids</taxon>
        <taxon>fabids</taxon>
        <taxon>Rosales</taxon>
        <taxon>Rosaceae</taxon>
        <taxon>Rosoideae</taxon>
        <taxon>Rosoideae incertae sedis</taxon>
        <taxon>Rubus</taxon>
    </lineage>
</organism>
<evidence type="ECO:0000256" key="4">
    <source>
        <dbReference type="ARBA" id="ARBA00023163"/>
    </source>
</evidence>
<proteinExistence type="predicted"/>
<keyword evidence="6" id="KW-0175">Coiled coil</keyword>
<comment type="caution">
    <text evidence="8">The sequence shown here is derived from an EMBL/GenBank/DDBJ whole genome shotgun (WGS) entry which is preliminary data.</text>
</comment>
<dbReference type="InterPro" id="IPR015300">
    <property type="entry name" value="DNA-bd_pseudobarrel_sf"/>
</dbReference>
<protein>
    <recommendedName>
        <fullName evidence="7">TF-B3 domain-containing protein</fullName>
    </recommendedName>
</protein>
<dbReference type="Pfam" id="PF02362">
    <property type="entry name" value="B3"/>
    <property type="match status" value="2"/>
</dbReference>
<reference evidence="8 9" key="1">
    <citation type="journal article" date="2023" name="G3 (Bethesda)">
        <title>A chromosome-length genome assembly and annotation of blackberry (Rubus argutus, cv. 'Hillquist').</title>
        <authorList>
            <person name="Bruna T."/>
            <person name="Aryal R."/>
            <person name="Dudchenko O."/>
            <person name="Sargent D.J."/>
            <person name="Mead D."/>
            <person name="Buti M."/>
            <person name="Cavallini A."/>
            <person name="Hytonen T."/>
            <person name="Andres J."/>
            <person name="Pham M."/>
            <person name="Weisz D."/>
            <person name="Mascagni F."/>
            <person name="Usai G."/>
            <person name="Natali L."/>
            <person name="Bassil N."/>
            <person name="Fernandez G.E."/>
            <person name="Lomsadze A."/>
            <person name="Armour M."/>
            <person name="Olukolu B."/>
            <person name="Poorten T."/>
            <person name="Britton C."/>
            <person name="Davik J."/>
            <person name="Ashrafi H."/>
            <person name="Aiden E.L."/>
            <person name="Borodovsky M."/>
            <person name="Worthington M."/>
        </authorList>
    </citation>
    <scope>NUCLEOTIDE SEQUENCE [LARGE SCALE GENOMIC DNA]</scope>
    <source>
        <strain evidence="8">PI 553951</strain>
    </source>
</reference>
<dbReference type="SUPFAM" id="SSF101936">
    <property type="entry name" value="DNA-binding pseudobarrel domain"/>
    <property type="match status" value="2"/>
</dbReference>
<gene>
    <name evidence="8" type="ORF">M0R45_007929</name>
</gene>
<evidence type="ECO:0000256" key="2">
    <source>
        <dbReference type="ARBA" id="ARBA00023015"/>
    </source>
</evidence>
<keyword evidence="2" id="KW-0805">Transcription regulation</keyword>
<accession>A0AAW1Y267</accession>
<dbReference type="Gene3D" id="2.40.330.10">
    <property type="entry name" value="DNA-binding pseudobarrel domain"/>
    <property type="match status" value="2"/>
</dbReference>
<dbReference type="PROSITE" id="PS50863">
    <property type="entry name" value="B3"/>
    <property type="match status" value="2"/>
</dbReference>
<sequence>MARRAFNNGGMEEKKGPTFFKIIKTGFNTEDLRIPPKFLKNLLNELSERATLNLNDSSNCSWTVEVSQTEGEIYFKKGWQKFIRDNSLGNYEFLVFRYERDMQFSIEIFDSNACKRTKFPDVRTHRGQGRANKCDNNSAAGIHIRSCQSNKVKEVKEEEEDYQDNKEEEAATLPNLEFPAFTSFIGQGLYNVAVPTEFSINYLPQGYYPVILKNSEGREWKVSIVPSANTVKLSGGWAAFRRDNQINSGDICTFELVRRETMVVHIVHM</sequence>
<keyword evidence="9" id="KW-1185">Reference proteome</keyword>
<dbReference type="Proteomes" id="UP001457282">
    <property type="component" value="Unassembled WGS sequence"/>
</dbReference>
<feature type="domain" description="TF-B3" evidence="7">
    <location>
        <begin position="192"/>
        <end position="269"/>
    </location>
</feature>
<evidence type="ECO:0000256" key="1">
    <source>
        <dbReference type="ARBA" id="ARBA00004123"/>
    </source>
</evidence>
<dbReference type="EMBL" id="JBEDUW010000002">
    <property type="protein sequence ID" value="KAK9942254.1"/>
    <property type="molecule type" value="Genomic_DNA"/>
</dbReference>
<dbReference type="AlphaFoldDB" id="A0AAW1Y267"/>
<dbReference type="SMART" id="SM01019">
    <property type="entry name" value="B3"/>
    <property type="match status" value="2"/>
</dbReference>
<feature type="domain" description="TF-B3" evidence="7">
    <location>
        <begin position="17"/>
        <end position="112"/>
    </location>
</feature>
<evidence type="ECO:0000313" key="9">
    <source>
        <dbReference type="Proteomes" id="UP001457282"/>
    </source>
</evidence>
<dbReference type="GO" id="GO:0005634">
    <property type="term" value="C:nucleus"/>
    <property type="evidence" value="ECO:0007669"/>
    <property type="project" value="UniProtKB-SubCell"/>
</dbReference>
<evidence type="ECO:0000256" key="5">
    <source>
        <dbReference type="ARBA" id="ARBA00023242"/>
    </source>
</evidence>
<name>A0AAW1Y267_RUBAR</name>
<evidence type="ECO:0000313" key="8">
    <source>
        <dbReference type="EMBL" id="KAK9942254.1"/>
    </source>
</evidence>
<keyword evidence="3" id="KW-0238">DNA-binding</keyword>
<dbReference type="PANTHER" id="PTHR31920:SF122">
    <property type="entry name" value="B3 DOMAIN-CONTAINING PROTEIN REM23"/>
    <property type="match status" value="1"/>
</dbReference>
<keyword evidence="4" id="KW-0804">Transcription</keyword>